<evidence type="ECO:0000259" key="2">
    <source>
        <dbReference type="Pfam" id="PF09835"/>
    </source>
</evidence>
<dbReference type="STRING" id="292563.Cyast_2164"/>
<name>K9YPT2_CYASC</name>
<gene>
    <name evidence="3" type="ordered locus">Cyast_2164</name>
</gene>
<dbReference type="AlphaFoldDB" id="K9YPT2"/>
<dbReference type="PATRIC" id="fig|292563.3.peg.2260"/>
<keyword evidence="1" id="KW-1133">Transmembrane helix</keyword>
<protein>
    <recommendedName>
        <fullName evidence="2">DUF2062 domain-containing protein</fullName>
    </recommendedName>
</protein>
<dbReference type="EMBL" id="CP003940">
    <property type="protein sequence ID" value="AFZ48113.1"/>
    <property type="molecule type" value="Genomic_DNA"/>
</dbReference>
<dbReference type="PANTHER" id="PTHR40547:SF1">
    <property type="entry name" value="SLL0298 PROTEIN"/>
    <property type="match status" value="1"/>
</dbReference>
<keyword evidence="4" id="KW-1185">Reference proteome</keyword>
<dbReference type="Pfam" id="PF09835">
    <property type="entry name" value="DUF2062"/>
    <property type="match status" value="1"/>
</dbReference>
<dbReference type="BioCyc" id="CSTA292563:G1353-2168-MONOMER"/>
<dbReference type="PANTHER" id="PTHR40547">
    <property type="entry name" value="SLL0298 PROTEIN"/>
    <property type="match status" value="1"/>
</dbReference>
<sequence>MLKNKSKSLKNIQQKLYFPLKKRKKTSWIKRYYKYFIWRIRHLQEQPKAIARGFAIGVFTGSFPFFGLQMIVALLLAIILKANKVTAMMGTWISNPFTYVPIFLFNYQIGTFILEKIFHIKLNYLDEFDSESWQNLADSGLEITITLLIGSFFVGLILSIIAYYFILIITKKENKTLQKYNSQEKNKC</sequence>
<accession>K9YPT2</accession>
<dbReference type="KEGG" id="csn:Cyast_2164"/>
<feature type="transmembrane region" description="Helical" evidence="1">
    <location>
        <begin position="143"/>
        <end position="169"/>
    </location>
</feature>
<feature type="transmembrane region" description="Helical" evidence="1">
    <location>
        <begin position="49"/>
        <end position="80"/>
    </location>
</feature>
<dbReference type="Proteomes" id="UP000010483">
    <property type="component" value="Chromosome"/>
</dbReference>
<dbReference type="HOGENOM" id="CLU_102912_1_0_3"/>
<dbReference type="eggNOG" id="COG3216">
    <property type="taxonomic scope" value="Bacteria"/>
</dbReference>
<evidence type="ECO:0000313" key="4">
    <source>
        <dbReference type="Proteomes" id="UP000010483"/>
    </source>
</evidence>
<feature type="domain" description="DUF2062" evidence="2">
    <location>
        <begin position="31"/>
        <end position="174"/>
    </location>
</feature>
<keyword evidence="1" id="KW-0472">Membrane</keyword>
<organism evidence="3 4">
    <name type="scientific">Cyanobacterium stanieri (strain ATCC 29140 / PCC 7202)</name>
    <dbReference type="NCBI Taxonomy" id="292563"/>
    <lineage>
        <taxon>Bacteria</taxon>
        <taxon>Bacillati</taxon>
        <taxon>Cyanobacteriota</taxon>
        <taxon>Cyanophyceae</taxon>
        <taxon>Oscillatoriophycideae</taxon>
        <taxon>Chroococcales</taxon>
        <taxon>Geminocystaceae</taxon>
        <taxon>Cyanobacterium</taxon>
    </lineage>
</organism>
<evidence type="ECO:0000256" key="1">
    <source>
        <dbReference type="SAM" id="Phobius"/>
    </source>
</evidence>
<dbReference type="InterPro" id="IPR018639">
    <property type="entry name" value="DUF2062"/>
</dbReference>
<proteinExistence type="predicted"/>
<evidence type="ECO:0000313" key="3">
    <source>
        <dbReference type="EMBL" id="AFZ48113.1"/>
    </source>
</evidence>
<keyword evidence="1" id="KW-0812">Transmembrane</keyword>
<reference evidence="4" key="1">
    <citation type="journal article" date="2013" name="Proc. Natl. Acad. Sci. U.S.A.">
        <title>Improving the coverage of the cyanobacterial phylum using diversity-driven genome sequencing.</title>
        <authorList>
            <person name="Shih P.M."/>
            <person name="Wu D."/>
            <person name="Latifi A."/>
            <person name="Axen S.D."/>
            <person name="Fewer D.P."/>
            <person name="Talla E."/>
            <person name="Calteau A."/>
            <person name="Cai F."/>
            <person name="Tandeau de Marsac N."/>
            <person name="Rippka R."/>
            <person name="Herdman M."/>
            <person name="Sivonen K."/>
            <person name="Coursin T."/>
            <person name="Laurent T."/>
            <person name="Goodwin L."/>
            <person name="Nolan M."/>
            <person name="Davenport K.W."/>
            <person name="Han C.S."/>
            <person name="Rubin E.M."/>
            <person name="Eisen J.A."/>
            <person name="Woyke T."/>
            <person name="Gugger M."/>
            <person name="Kerfeld C.A."/>
        </authorList>
    </citation>
    <scope>NUCLEOTIDE SEQUENCE [LARGE SCALE GENOMIC DNA]</scope>
    <source>
        <strain evidence="4">ATCC 29140 / PCC 7202</strain>
    </source>
</reference>